<evidence type="ECO:0000313" key="2">
    <source>
        <dbReference type="EMBL" id="EUA06993.1"/>
    </source>
</evidence>
<dbReference type="AlphaFoldDB" id="X7YKD5"/>
<comment type="caution">
    <text evidence="2">The sequence shown here is derived from an EMBL/GenBank/DDBJ whole genome shotgun (WGS) entry which is preliminary data.</text>
</comment>
<sequence>MADHDLVAPSARINLAKAAPTSAARDSSISSPPSHARRTP</sequence>
<evidence type="ECO:0000256" key="1">
    <source>
        <dbReference type="SAM" id="MobiDB-lite"/>
    </source>
</evidence>
<proteinExistence type="predicted"/>
<dbReference type="EMBL" id="JAOB01000093">
    <property type="protein sequence ID" value="EUA06993.1"/>
    <property type="molecule type" value="Genomic_DNA"/>
</dbReference>
<feature type="region of interest" description="Disordered" evidence="1">
    <location>
        <begin position="16"/>
        <end position="40"/>
    </location>
</feature>
<organism evidence="2">
    <name type="scientific">Mycobacterium xenopi 4042</name>
    <dbReference type="NCBI Taxonomy" id="1299334"/>
    <lineage>
        <taxon>Bacteria</taxon>
        <taxon>Bacillati</taxon>
        <taxon>Actinomycetota</taxon>
        <taxon>Actinomycetes</taxon>
        <taxon>Mycobacteriales</taxon>
        <taxon>Mycobacteriaceae</taxon>
        <taxon>Mycobacterium</taxon>
    </lineage>
</organism>
<feature type="compositionally biased region" description="Polar residues" evidence="1">
    <location>
        <begin position="24"/>
        <end position="33"/>
    </location>
</feature>
<reference evidence="2" key="1">
    <citation type="submission" date="2014-01" db="EMBL/GenBank/DDBJ databases">
        <authorList>
            <person name="Brown-Elliot B."/>
            <person name="Wallace R."/>
            <person name="Lenaerts A."/>
            <person name="Ordway D."/>
            <person name="DeGroote M.A."/>
            <person name="Parker T."/>
            <person name="Sizemore C."/>
            <person name="Tallon L.J."/>
            <person name="Sadzewicz L.K."/>
            <person name="Sengamalay N."/>
            <person name="Fraser C.M."/>
            <person name="Hine E."/>
            <person name="Shefchek K.A."/>
            <person name="Das S.P."/>
            <person name="Tettelin H."/>
        </authorList>
    </citation>
    <scope>NUCLEOTIDE SEQUENCE [LARGE SCALE GENOMIC DNA]</scope>
    <source>
        <strain evidence="2">4042</strain>
    </source>
</reference>
<protein>
    <submittedName>
        <fullName evidence="2">Uncharacterized protein</fullName>
    </submittedName>
</protein>
<gene>
    <name evidence="2" type="ORF">I553_0259</name>
</gene>
<accession>X7YKD5</accession>
<name>X7YKD5_MYCXE</name>
<dbReference type="PATRIC" id="fig|1299334.3.peg.9847"/>